<dbReference type="NCBIfam" id="TIGR01868">
    <property type="entry name" value="casD_Cas5e"/>
    <property type="match status" value="1"/>
</dbReference>
<gene>
    <name evidence="2" type="ORF">SAMN05216431_10329</name>
</gene>
<comment type="caution">
    <text evidence="2">The sequence shown here is derived from an EMBL/GenBank/DDBJ whole genome shotgun (WGS) entry which is preliminary data.</text>
</comment>
<dbReference type="Pfam" id="PF09704">
    <property type="entry name" value="Cas_Cas5d"/>
    <property type="match status" value="1"/>
</dbReference>
<proteinExistence type="predicted"/>
<dbReference type="InterPro" id="IPR013422">
    <property type="entry name" value="CRISPR-assoc_prot_Cas5_N"/>
</dbReference>
<dbReference type="NCBIfam" id="TIGR02593">
    <property type="entry name" value="CRISPR_cas5"/>
    <property type="match status" value="1"/>
</dbReference>
<dbReference type="CDD" id="cd09756">
    <property type="entry name" value="Cas5_I-E"/>
    <property type="match status" value="1"/>
</dbReference>
<reference evidence="2 3" key="1">
    <citation type="submission" date="2016-10" db="EMBL/GenBank/DDBJ databases">
        <authorList>
            <person name="Varghese N."/>
            <person name="Submissions S."/>
        </authorList>
    </citation>
    <scope>NUCLEOTIDE SEQUENCE [LARGE SCALE GENOMIC DNA]</scope>
    <source>
        <strain evidence="2 3">WC1T17</strain>
    </source>
</reference>
<sequence length="228" mass="26165">MRVLTINLTAPLQSYGNQASFNRRSSSPYPTKSAIIGMVGAALGYRRDDERIRNLNDLCFAVRVDQVGTNMTDFQIVEYDATKHKKKLTYRDYLQDYRFVAAIGSDDDSVIDKIETALRYPRFQLYLGRRSNTPAGILKICKFTDISPIEVLTSQIPWQAATWYQKKYKHGFTAEIIADANLLPNQPVIMEKDQVGSFEQRNRYYEYRGVAKTHVEMQTGEHDIMSAL</sequence>
<dbReference type="InterPro" id="IPR010147">
    <property type="entry name" value="CRISPR-assoc_prot_CasD"/>
</dbReference>
<dbReference type="InterPro" id="IPR021124">
    <property type="entry name" value="CRISPR-assoc_prot_Cas5"/>
</dbReference>
<dbReference type="EMBL" id="FOCC01000003">
    <property type="protein sequence ID" value="SEM46641.1"/>
    <property type="molecule type" value="Genomic_DNA"/>
</dbReference>
<evidence type="ECO:0000256" key="1">
    <source>
        <dbReference type="ARBA" id="ARBA00023118"/>
    </source>
</evidence>
<organism evidence="2 3">
    <name type="scientific">Ligilactobacillus ruminis</name>
    <dbReference type="NCBI Taxonomy" id="1623"/>
    <lineage>
        <taxon>Bacteria</taxon>
        <taxon>Bacillati</taxon>
        <taxon>Bacillota</taxon>
        <taxon>Bacilli</taxon>
        <taxon>Lactobacillales</taxon>
        <taxon>Lactobacillaceae</taxon>
        <taxon>Ligilactobacillus</taxon>
    </lineage>
</organism>
<evidence type="ECO:0000313" key="3">
    <source>
        <dbReference type="Proteomes" id="UP000182089"/>
    </source>
</evidence>
<evidence type="ECO:0000313" key="2">
    <source>
        <dbReference type="EMBL" id="SEM46641.1"/>
    </source>
</evidence>
<dbReference type="Proteomes" id="UP000182089">
    <property type="component" value="Unassembled WGS sequence"/>
</dbReference>
<keyword evidence="1" id="KW-0051">Antiviral defense</keyword>
<name>A0ABY1AA26_9LACO</name>
<accession>A0ABY1AA26</accession>
<dbReference type="Gene3D" id="3.30.70.2660">
    <property type="match status" value="1"/>
</dbReference>
<protein>
    <submittedName>
        <fullName evidence="2">CRISPR-associated protein, Cas5e family</fullName>
    </submittedName>
</protein>